<feature type="domain" description="MmeI-like C-terminal" evidence="8">
    <location>
        <begin position="807"/>
        <end position="884"/>
    </location>
</feature>
<dbReference type="Proteomes" id="UP001217083">
    <property type="component" value="Unassembled WGS sequence"/>
</dbReference>
<evidence type="ECO:0000313" key="11">
    <source>
        <dbReference type="Proteomes" id="UP001217083"/>
    </source>
</evidence>
<evidence type="ECO:0000256" key="1">
    <source>
        <dbReference type="ARBA" id="ARBA00011900"/>
    </source>
</evidence>
<comment type="catalytic activity">
    <reaction evidence="4">
        <text>a 2'-deoxyadenosine in DNA + S-adenosyl-L-methionine = an N(6)-methyl-2'-deoxyadenosine in DNA + S-adenosyl-L-homocysteine + H(+)</text>
        <dbReference type="Rhea" id="RHEA:15197"/>
        <dbReference type="Rhea" id="RHEA-COMP:12418"/>
        <dbReference type="Rhea" id="RHEA-COMP:12419"/>
        <dbReference type="ChEBI" id="CHEBI:15378"/>
        <dbReference type="ChEBI" id="CHEBI:57856"/>
        <dbReference type="ChEBI" id="CHEBI:59789"/>
        <dbReference type="ChEBI" id="CHEBI:90615"/>
        <dbReference type="ChEBI" id="CHEBI:90616"/>
        <dbReference type="EC" id="2.1.1.72"/>
    </reaction>
</comment>
<dbReference type="InterPro" id="IPR050953">
    <property type="entry name" value="N4_N6_ade-DNA_methylase"/>
</dbReference>
<dbReference type="InterPro" id="IPR046820">
    <property type="entry name" value="MmeI_TRD"/>
</dbReference>
<keyword evidence="11" id="KW-1185">Reference proteome</keyword>
<dbReference type="RefSeq" id="WP_275648986.1">
    <property type="nucleotide sequence ID" value="NZ_JARFVA010000002.1"/>
</dbReference>
<dbReference type="InterPro" id="IPR046817">
    <property type="entry name" value="MmeI_N"/>
</dbReference>
<evidence type="ECO:0000259" key="9">
    <source>
        <dbReference type="Pfam" id="PF20473"/>
    </source>
</evidence>
<dbReference type="Pfam" id="PF20466">
    <property type="entry name" value="MmeI_TRD"/>
    <property type="match status" value="1"/>
</dbReference>
<dbReference type="InterPro" id="IPR046819">
    <property type="entry name" value="MmeI_hel"/>
</dbReference>
<evidence type="ECO:0000313" key="10">
    <source>
        <dbReference type="EMBL" id="MDF0706949.1"/>
    </source>
</evidence>
<dbReference type="PANTHER" id="PTHR33841">
    <property type="entry name" value="DNA METHYLTRANSFERASE YEEA-RELATED"/>
    <property type="match status" value="1"/>
</dbReference>
<protein>
    <recommendedName>
        <fullName evidence="1">site-specific DNA-methyltransferase (adenine-specific)</fullName>
        <ecNumber evidence="1">2.1.1.72</ecNumber>
    </recommendedName>
</protein>
<dbReference type="InterPro" id="IPR029063">
    <property type="entry name" value="SAM-dependent_MTases_sf"/>
</dbReference>
<dbReference type="EC" id="2.1.1.72" evidence="1"/>
<feature type="domain" description="MmeI-like N-terminal" evidence="5">
    <location>
        <begin position="2"/>
        <end position="158"/>
    </location>
</feature>
<evidence type="ECO:0000256" key="3">
    <source>
        <dbReference type="ARBA" id="ARBA00022679"/>
    </source>
</evidence>
<dbReference type="InterPro" id="IPR046816">
    <property type="entry name" value="MmeI_Mtase"/>
</dbReference>
<dbReference type="Gene3D" id="3.40.50.150">
    <property type="entry name" value="Vaccinia Virus protein VP39"/>
    <property type="match status" value="1"/>
</dbReference>
<dbReference type="GO" id="GO:0008168">
    <property type="term" value="F:methyltransferase activity"/>
    <property type="evidence" value="ECO:0007669"/>
    <property type="project" value="UniProtKB-KW"/>
</dbReference>
<name>A0ABT5XM34_9FLAO</name>
<organism evidence="10 11">
    <name type="scientific">Flagellimonas okinawensis</name>
    <dbReference type="NCBI Taxonomy" id="3031324"/>
    <lineage>
        <taxon>Bacteria</taxon>
        <taxon>Pseudomonadati</taxon>
        <taxon>Bacteroidota</taxon>
        <taxon>Flavobacteriia</taxon>
        <taxon>Flavobacteriales</taxon>
        <taxon>Flavobacteriaceae</taxon>
        <taxon>Flagellimonas</taxon>
    </lineage>
</organism>
<dbReference type="Pfam" id="PF20473">
    <property type="entry name" value="MmeI_Mtase"/>
    <property type="match status" value="1"/>
</dbReference>
<dbReference type="SUPFAM" id="SSF53335">
    <property type="entry name" value="S-adenosyl-L-methionine-dependent methyltransferases"/>
    <property type="match status" value="1"/>
</dbReference>
<feature type="domain" description="MmeI-like helicase spacer" evidence="6">
    <location>
        <begin position="171"/>
        <end position="247"/>
    </location>
</feature>
<proteinExistence type="predicted"/>
<keyword evidence="3" id="KW-0808">Transferase</keyword>
<accession>A0ABT5XM34</accession>
<comment type="caution">
    <text evidence="10">The sequence shown here is derived from an EMBL/GenBank/DDBJ whole genome shotgun (WGS) entry which is preliminary data.</text>
</comment>
<evidence type="ECO:0000256" key="4">
    <source>
        <dbReference type="ARBA" id="ARBA00047942"/>
    </source>
</evidence>
<feature type="domain" description="MmeI-like DNA-methyltransferase" evidence="9">
    <location>
        <begin position="326"/>
        <end position="584"/>
    </location>
</feature>
<sequence length="907" mass="104240">MKSSEIKHNVQTLIDNFTKEEFVFDLLVAYGISKTSVTRLKKGDYNLSKVEGEVLYKKKIFFKVEATDKLLSSIDTITKEERILKHKPRFAILTDHKQIVAKDLKTGRPLDIALKDLPNYFDFFLPLAGSEVYNASNDNEADRNASYKMASLYDLLIEENPNIYNSKESVHNLNIFLSRLLFCFFAEDTEIFEQDSIFTNTLAQHTTENGSDTHTFLDDLFDRLDSKSGKDYPDFLAKFPYVNGGLFGQKISSPRFTSKARKTLIELGELQWKDINPDIFGSMIQAVVIPDYRSDLGMHYTSVANILKLIKPLFLDELYEEFENATTVKQLNALIQRISKIKFFDPACGSGNFLIITYKEIRLLEIKILQKITDLETTPTFKWTSVNLSQFYGIEIDDFAHEMAILSLWLAEHQMNRVFEEMLFDYGKSKPILPLKEAGQIQHGNATRRNWNEVCPISAKDEVYVIGNPPYLGARLQDAEQKKDMKIVFHGKSGYNNMDYIACWFYKAKDYIKDNNAKCALVTTNSICQGEQVALIWPSILSDDIEIDFAHQSFKWTNNAKGNAGVTVIIVGLRNVSNEPKYLFNDNFRKTAKNINPYLLDGSNTIVIGRSKPLSKFPEISFGSMPNDKGYLLLDEDERNNLIKENSNASKYIKEFSGGAEFVRGIKKYCLWIEDSYLKEAYKIPQIAKRIDNVEIHRLNSKREATNALAESPHLFGEIRHINSDSIIIPATSSERRDYIPIGFLNQDTIISNSAMAIYHAQPWLFAVVTSRMHMVWVRNVGGKLKTDYRYSAKLCYNTFPFPDITTKQKENLNQYVFDILDERAIHPSKTMAQLYNPPTMPKGLLQAHQALDIAIEQCYRLQPFKNDTERLEFLFKQYEGMVKKDTLFAKQKTLRQAQGKKNQKRK</sequence>
<dbReference type="Pfam" id="PF20464">
    <property type="entry name" value="MmeI_N"/>
    <property type="match status" value="1"/>
</dbReference>
<evidence type="ECO:0000259" key="7">
    <source>
        <dbReference type="Pfam" id="PF20466"/>
    </source>
</evidence>
<gene>
    <name evidence="10" type="ORF">PY091_06965</name>
</gene>
<keyword evidence="2 10" id="KW-0489">Methyltransferase</keyword>
<feature type="domain" description="MmeI-like target recognition" evidence="7">
    <location>
        <begin position="602"/>
        <end position="805"/>
    </location>
</feature>
<dbReference type="InterPro" id="IPR046818">
    <property type="entry name" value="MmeI_C"/>
</dbReference>
<dbReference type="PANTHER" id="PTHR33841:SF1">
    <property type="entry name" value="DNA METHYLTRANSFERASE A"/>
    <property type="match status" value="1"/>
</dbReference>
<evidence type="ECO:0000259" key="8">
    <source>
        <dbReference type="Pfam" id="PF20467"/>
    </source>
</evidence>
<evidence type="ECO:0000259" key="6">
    <source>
        <dbReference type="Pfam" id="PF20465"/>
    </source>
</evidence>
<dbReference type="Pfam" id="PF20465">
    <property type="entry name" value="MmeI_hel"/>
    <property type="match status" value="1"/>
</dbReference>
<dbReference type="Pfam" id="PF20467">
    <property type="entry name" value="MmeI_C"/>
    <property type="match status" value="1"/>
</dbReference>
<reference evidence="10 11" key="1">
    <citation type="submission" date="2023-03" db="EMBL/GenBank/DDBJ databases">
        <title>Muricauda XX sp. nov. and Muricauda XXX sp. nov., two novel species isolated from Okinawa Trough.</title>
        <authorList>
            <person name="Cao W."/>
            <person name="Deng X."/>
        </authorList>
    </citation>
    <scope>NUCLEOTIDE SEQUENCE [LARGE SCALE GENOMIC DNA]</scope>
    <source>
        <strain evidence="10 11">81s02</strain>
    </source>
</reference>
<evidence type="ECO:0000256" key="2">
    <source>
        <dbReference type="ARBA" id="ARBA00022603"/>
    </source>
</evidence>
<evidence type="ECO:0000259" key="5">
    <source>
        <dbReference type="Pfam" id="PF20464"/>
    </source>
</evidence>
<dbReference type="EMBL" id="JARFVA010000002">
    <property type="protein sequence ID" value="MDF0706949.1"/>
    <property type="molecule type" value="Genomic_DNA"/>
</dbReference>
<dbReference type="GO" id="GO:0032259">
    <property type="term" value="P:methylation"/>
    <property type="evidence" value="ECO:0007669"/>
    <property type="project" value="UniProtKB-KW"/>
</dbReference>